<protein>
    <submittedName>
        <fullName evidence="7">2,5-dichloro-2,5-cyclohexadiene-1,4-diol dehydrogenase</fullName>
    </submittedName>
    <submittedName>
        <fullName evidence="6">Levodione reductase</fullName>
    </submittedName>
</protein>
<dbReference type="Proteomes" id="UP000076574">
    <property type="component" value="Unassembled WGS sequence"/>
</dbReference>
<evidence type="ECO:0000313" key="6">
    <source>
        <dbReference type="EMBL" id="AMH39501.1"/>
    </source>
</evidence>
<dbReference type="AlphaFoldDB" id="A0A120MG50"/>
<dbReference type="Gene3D" id="3.40.50.720">
    <property type="entry name" value="NAD(P)-binding Rossmann-like Domain"/>
    <property type="match status" value="1"/>
</dbReference>
<evidence type="ECO:0000256" key="4">
    <source>
        <dbReference type="ARBA" id="ARBA00023098"/>
    </source>
</evidence>
<comment type="similarity">
    <text evidence="1">Belongs to the short-chain dehydrogenases/reductases (SDR) family.</text>
</comment>
<evidence type="ECO:0000256" key="1">
    <source>
        <dbReference type="ARBA" id="ARBA00006484"/>
    </source>
</evidence>
<evidence type="ECO:0000256" key="5">
    <source>
        <dbReference type="ARBA" id="ARBA00023221"/>
    </source>
</evidence>
<dbReference type="InterPro" id="IPR036291">
    <property type="entry name" value="NAD(P)-bd_dom_sf"/>
</dbReference>
<evidence type="ECO:0000256" key="2">
    <source>
        <dbReference type="ARBA" id="ARBA00023002"/>
    </source>
</evidence>
<dbReference type="InterPro" id="IPR002347">
    <property type="entry name" value="SDR_fam"/>
</dbReference>
<dbReference type="OrthoDB" id="9812986at2"/>
<reference evidence="6" key="1">
    <citation type="submission" date="2015-10" db="EMBL/GenBank/DDBJ databases">
        <title>Evolution marks in rhizobial microsymbionts genomes from the relict species Vavilovia formosa (Stev.) Fed.</title>
        <authorList>
            <person name="Kopat V."/>
        </authorList>
    </citation>
    <scope>NUCLEOTIDE SEQUENCE</scope>
    <source>
        <strain evidence="6">Vaf-07</strain>
    </source>
</reference>
<keyword evidence="2" id="KW-0560">Oxidoreductase</keyword>
<dbReference type="RefSeq" id="WP_068729776.1">
    <property type="nucleotide sequence ID" value="NZ_LVYV01000001.1"/>
</dbReference>
<dbReference type="EMBL" id="LVYV01000001">
    <property type="protein sequence ID" value="KZD25478.1"/>
    <property type="molecule type" value="Genomic_DNA"/>
</dbReference>
<dbReference type="PRINTS" id="PR00080">
    <property type="entry name" value="SDRFAMILY"/>
</dbReference>
<keyword evidence="3" id="KW-0520">NAD</keyword>
<dbReference type="PANTHER" id="PTHR43180:SF28">
    <property type="entry name" value="NAD(P)-BINDING ROSSMANN-FOLD SUPERFAMILY PROTEIN"/>
    <property type="match status" value="1"/>
</dbReference>
<dbReference type="GO" id="GO:0016491">
    <property type="term" value="F:oxidoreductase activity"/>
    <property type="evidence" value="ECO:0007669"/>
    <property type="project" value="UniProtKB-KW"/>
</dbReference>
<dbReference type="PRINTS" id="PR00081">
    <property type="entry name" value="GDHRDH"/>
</dbReference>
<sequence>MGRLDNKVAVITGATSGIGFRTAEIFIEQGAKVVIAGRRAPEGNALASRLGANCSFRQTDVTDEAQMSALIGHAVEKFGRIDCLFNNAGGPAQTGGIEGLDVDRFDAAMATLVRSVMLGMKHAAPHMKKQGSGSIINNGSIAGRLAGYSSSVVYGAAKAAVIHLTKCVAMELGESGVRVNSISPGAIATGIFGKALGLSVEAAEQTPAQMREVFKAAQPIPRAGLPDDIAHAAVFLASDESSFVNGNDLVVDGGVTGGRNWSQQQQGYVAMRKAFGQDNG</sequence>
<dbReference type="FunFam" id="3.40.50.720:FF:000084">
    <property type="entry name" value="Short-chain dehydrogenase reductase"/>
    <property type="match status" value="1"/>
</dbReference>
<keyword evidence="4" id="KW-0443">Lipid metabolism</keyword>
<dbReference type="PANTHER" id="PTHR43180">
    <property type="entry name" value="3-OXOACYL-(ACYL-CARRIER-PROTEIN) REDUCTASE (AFU_ORTHOLOGUE AFUA_6G11210)"/>
    <property type="match status" value="1"/>
</dbReference>
<name>A0A120MG50_9BRAD</name>
<organism evidence="6">
    <name type="scientific">Tardiphaga robiniae</name>
    <dbReference type="NCBI Taxonomy" id="943830"/>
    <lineage>
        <taxon>Bacteria</taxon>
        <taxon>Pseudomonadati</taxon>
        <taxon>Pseudomonadota</taxon>
        <taxon>Alphaproteobacteria</taxon>
        <taxon>Hyphomicrobiales</taxon>
        <taxon>Nitrobacteraceae</taxon>
        <taxon>Tardiphaga</taxon>
    </lineage>
</organism>
<proteinExistence type="inferred from homology"/>
<evidence type="ECO:0000256" key="3">
    <source>
        <dbReference type="ARBA" id="ARBA00023027"/>
    </source>
</evidence>
<keyword evidence="5" id="KW-0753">Steroid metabolism</keyword>
<keyword evidence="8" id="KW-1185">Reference proteome</keyword>
<dbReference type="PROSITE" id="PS00061">
    <property type="entry name" value="ADH_SHORT"/>
    <property type="match status" value="1"/>
</dbReference>
<accession>A0A120MG50</accession>
<dbReference type="EMBL" id="KT955714">
    <property type="protein sequence ID" value="AMH39501.1"/>
    <property type="molecule type" value="Genomic_DNA"/>
</dbReference>
<dbReference type="NCBIfam" id="NF005559">
    <property type="entry name" value="PRK07231.1"/>
    <property type="match status" value="1"/>
</dbReference>
<gene>
    <name evidence="6" type="primary">lvr_1</name>
    <name evidence="7" type="ORF">A4A58_03400</name>
    <name evidence="6" type="ORF">PROKKA_00689</name>
</gene>
<reference evidence="7 8" key="2">
    <citation type="submission" date="2016-03" db="EMBL/GenBank/DDBJ databases">
        <title>Microsymbionts genomes from the relict species Vavilovia formosa (Stev.) Fed.</title>
        <authorList>
            <person name="Kopat V."/>
            <person name="Chirak E."/>
            <person name="Kimeklis A."/>
            <person name="Andronov E."/>
        </authorList>
    </citation>
    <scope>NUCLEOTIDE SEQUENCE [LARGE SCALE GENOMIC DNA]</scope>
    <source>
        <strain evidence="7 8">Vaf07</strain>
    </source>
</reference>
<dbReference type="Pfam" id="PF13561">
    <property type="entry name" value="adh_short_C2"/>
    <property type="match status" value="1"/>
</dbReference>
<evidence type="ECO:0000313" key="7">
    <source>
        <dbReference type="EMBL" id="KZD25478.1"/>
    </source>
</evidence>
<dbReference type="GO" id="GO:0008202">
    <property type="term" value="P:steroid metabolic process"/>
    <property type="evidence" value="ECO:0007669"/>
    <property type="project" value="UniProtKB-KW"/>
</dbReference>
<dbReference type="SUPFAM" id="SSF51735">
    <property type="entry name" value="NAD(P)-binding Rossmann-fold domains"/>
    <property type="match status" value="1"/>
</dbReference>
<evidence type="ECO:0000313" key="8">
    <source>
        <dbReference type="Proteomes" id="UP000076574"/>
    </source>
</evidence>
<dbReference type="InterPro" id="IPR020904">
    <property type="entry name" value="Sc_DH/Rdtase_CS"/>
</dbReference>
<dbReference type="STRING" id="943830.A4A58_03400"/>